<dbReference type="AlphaFoldDB" id="A0A9N8D645"/>
<dbReference type="Proteomes" id="UP001153069">
    <property type="component" value="Unassembled WGS sequence"/>
</dbReference>
<feature type="compositionally biased region" description="Polar residues" evidence="1">
    <location>
        <begin position="22"/>
        <end position="32"/>
    </location>
</feature>
<organism evidence="2 3">
    <name type="scientific">Seminavis robusta</name>
    <dbReference type="NCBI Taxonomy" id="568900"/>
    <lineage>
        <taxon>Eukaryota</taxon>
        <taxon>Sar</taxon>
        <taxon>Stramenopiles</taxon>
        <taxon>Ochrophyta</taxon>
        <taxon>Bacillariophyta</taxon>
        <taxon>Bacillariophyceae</taxon>
        <taxon>Bacillariophycidae</taxon>
        <taxon>Naviculales</taxon>
        <taxon>Naviculaceae</taxon>
        <taxon>Seminavis</taxon>
    </lineage>
</organism>
<gene>
    <name evidence="2" type="ORF">SEMRO_10_G007900.1</name>
</gene>
<evidence type="ECO:0000313" key="3">
    <source>
        <dbReference type="Proteomes" id="UP001153069"/>
    </source>
</evidence>
<dbReference type="EMBL" id="CAICTM010000010">
    <property type="protein sequence ID" value="CAB9496824.1"/>
    <property type="molecule type" value="Genomic_DNA"/>
</dbReference>
<feature type="region of interest" description="Disordered" evidence="1">
    <location>
        <begin position="207"/>
        <end position="233"/>
    </location>
</feature>
<reference evidence="2" key="1">
    <citation type="submission" date="2020-06" db="EMBL/GenBank/DDBJ databases">
        <authorList>
            <consortium name="Plant Systems Biology data submission"/>
        </authorList>
    </citation>
    <scope>NUCLEOTIDE SEQUENCE</scope>
    <source>
        <strain evidence="2">D6</strain>
    </source>
</reference>
<feature type="compositionally biased region" description="Basic and acidic residues" evidence="1">
    <location>
        <begin position="11"/>
        <end position="21"/>
    </location>
</feature>
<sequence>MKLMNLFVSKKNKEQHHEKESSCTATVTSGDCSESSSKKNKKTKRNGSKTKKASSIPREVQEHRTPSEMVVAGYVEALDRHASVEELLEFFASKDVKVKLEDGQSINALILAEEDQKLYKSFPNMKFGYQSIKEDRAGLVVVEELQVSGTYTGEPYGFDHFPPVSASNEHAINDPERMWFAVKDGKIQVMEIISLGDNTGPPGLYLQIGGKMDMQPPPAEAAEEDATVPKQTE</sequence>
<evidence type="ECO:0000256" key="1">
    <source>
        <dbReference type="SAM" id="MobiDB-lite"/>
    </source>
</evidence>
<comment type="caution">
    <text evidence="2">The sequence shown here is derived from an EMBL/GenBank/DDBJ whole genome shotgun (WGS) entry which is preliminary data.</text>
</comment>
<protein>
    <submittedName>
        <fullName evidence="2">Uncharacterized protein</fullName>
    </submittedName>
</protein>
<name>A0A9N8D645_9STRA</name>
<feature type="region of interest" description="Disordered" evidence="1">
    <location>
        <begin position="1"/>
        <end position="65"/>
    </location>
</feature>
<accession>A0A9N8D645</accession>
<proteinExistence type="predicted"/>
<keyword evidence="3" id="KW-1185">Reference proteome</keyword>
<feature type="compositionally biased region" description="Basic residues" evidence="1">
    <location>
        <begin position="38"/>
        <end position="52"/>
    </location>
</feature>
<evidence type="ECO:0000313" key="2">
    <source>
        <dbReference type="EMBL" id="CAB9496824.1"/>
    </source>
</evidence>